<dbReference type="GO" id="GO:0005829">
    <property type="term" value="C:cytosol"/>
    <property type="evidence" value="ECO:0007669"/>
    <property type="project" value="TreeGrafter"/>
</dbReference>
<dbReference type="PANTHER" id="PTHR43501:SF1">
    <property type="entry name" value="CYTOSOL NON-SPECIFIC DIPEPTIDASE"/>
    <property type="match status" value="1"/>
</dbReference>
<evidence type="ECO:0000313" key="1">
    <source>
        <dbReference type="EMBL" id="HBU97495.1"/>
    </source>
</evidence>
<dbReference type="Gene3D" id="3.40.630.10">
    <property type="entry name" value="Zn peptidases"/>
    <property type="match status" value="1"/>
</dbReference>
<evidence type="ECO:0000313" key="2">
    <source>
        <dbReference type="Proteomes" id="UP000264753"/>
    </source>
</evidence>
<sequence>MNEISKIAPVAIWENFQKLCDTPRPSTKEEAVLQLLEKMADAKGFAHFRDSGSNLVITVPAKPGYEDRKMVILQAHVDMVTQANSGSSHNFDTDPIRMVMNGEWITADNTTLGADNGIGAAAMMGIMTEDGLEHGPLELLFTVDEERGLTGAMNLEPGRLKG</sequence>
<dbReference type="PRINTS" id="PR00934">
    <property type="entry name" value="XHISDIPTASE"/>
</dbReference>
<dbReference type="GO" id="GO:0006508">
    <property type="term" value="P:proteolysis"/>
    <property type="evidence" value="ECO:0007669"/>
    <property type="project" value="InterPro"/>
</dbReference>
<dbReference type="AlphaFoldDB" id="A0A358HQN5"/>
<gene>
    <name evidence="1" type="ORF">DEF21_06275</name>
</gene>
<dbReference type="EMBL" id="DOOG01000054">
    <property type="protein sequence ID" value="HBU97495.1"/>
    <property type="molecule type" value="Genomic_DNA"/>
</dbReference>
<protein>
    <submittedName>
        <fullName evidence="1">Aminoacyl-histidine dipeptidase</fullName>
    </submittedName>
</protein>
<reference evidence="1 2" key="1">
    <citation type="journal article" date="2018" name="Nat. Biotechnol.">
        <title>A standardized bacterial taxonomy based on genome phylogeny substantially revises the tree of life.</title>
        <authorList>
            <person name="Parks D.H."/>
            <person name="Chuvochina M."/>
            <person name="Waite D.W."/>
            <person name="Rinke C."/>
            <person name="Skarshewski A."/>
            <person name="Chaumeil P.A."/>
            <person name="Hugenholtz P."/>
        </authorList>
    </citation>
    <scope>NUCLEOTIDE SEQUENCE [LARGE SCALE GENOMIC DNA]</scope>
    <source>
        <strain evidence="1">UBA8707</strain>
    </source>
</reference>
<name>A0A358HQN5_9PROT</name>
<dbReference type="GO" id="GO:0070573">
    <property type="term" value="F:metallodipeptidase activity"/>
    <property type="evidence" value="ECO:0007669"/>
    <property type="project" value="TreeGrafter"/>
</dbReference>
<dbReference type="PANTHER" id="PTHR43501">
    <property type="entry name" value="CYTOSOL NON-SPECIFIC DIPEPTIDASE"/>
    <property type="match status" value="1"/>
</dbReference>
<proteinExistence type="predicted"/>
<dbReference type="SUPFAM" id="SSF53187">
    <property type="entry name" value="Zn-dependent exopeptidases"/>
    <property type="match status" value="1"/>
</dbReference>
<accession>A0A358HQN5</accession>
<comment type="caution">
    <text evidence="1">The sequence shown here is derived from an EMBL/GenBank/DDBJ whole genome shotgun (WGS) entry which is preliminary data.</text>
</comment>
<dbReference type="Proteomes" id="UP000264753">
    <property type="component" value="Unassembled WGS sequence"/>
</dbReference>
<feature type="non-terminal residue" evidence="1">
    <location>
        <position position="162"/>
    </location>
</feature>
<organism evidence="1 2">
    <name type="scientific">Thalassospira lucentensis</name>
    <dbReference type="NCBI Taxonomy" id="168935"/>
    <lineage>
        <taxon>Bacteria</taxon>
        <taxon>Pseudomonadati</taxon>
        <taxon>Pseudomonadota</taxon>
        <taxon>Alphaproteobacteria</taxon>
        <taxon>Rhodospirillales</taxon>
        <taxon>Thalassospiraceae</taxon>
        <taxon>Thalassospira</taxon>
    </lineage>
</organism>
<dbReference type="InterPro" id="IPR001160">
    <property type="entry name" value="Peptidase_M20C"/>
</dbReference>